<feature type="chain" id="PRO_5047438719" description="Secreted protein" evidence="1">
    <location>
        <begin position="29"/>
        <end position="160"/>
    </location>
</feature>
<keyword evidence="3" id="KW-1185">Reference proteome</keyword>
<reference evidence="3" key="1">
    <citation type="journal article" date="2019" name="Int. J. Syst. Evol. Microbiol.">
        <title>The Global Catalogue of Microorganisms (GCM) 10K type strain sequencing project: providing services to taxonomists for standard genome sequencing and annotation.</title>
        <authorList>
            <consortium name="The Broad Institute Genomics Platform"/>
            <consortium name="The Broad Institute Genome Sequencing Center for Infectious Disease"/>
            <person name="Wu L."/>
            <person name="Ma J."/>
        </authorList>
    </citation>
    <scope>NUCLEOTIDE SEQUENCE [LARGE SCALE GENOMIC DNA]</scope>
    <source>
        <strain evidence="3">JCM 4738</strain>
    </source>
</reference>
<gene>
    <name evidence="2" type="ORF">GCM10010347_00240</name>
</gene>
<keyword evidence="1" id="KW-0732">Signal</keyword>
<accession>A0ABQ3EDY1</accession>
<feature type="signal peptide" evidence="1">
    <location>
        <begin position="1"/>
        <end position="28"/>
    </location>
</feature>
<evidence type="ECO:0000313" key="2">
    <source>
        <dbReference type="EMBL" id="GHB35077.1"/>
    </source>
</evidence>
<proteinExistence type="predicted"/>
<protein>
    <recommendedName>
        <fullName evidence="4">Secreted protein</fullName>
    </recommendedName>
</protein>
<evidence type="ECO:0000256" key="1">
    <source>
        <dbReference type="SAM" id="SignalP"/>
    </source>
</evidence>
<sequence>MGARPSRAVSLLVTSVALAALLIPGAVAQPVPAAGEQGIGGQGVGSRLPEGIEGQAAGAEGAAVVDLAEIPAEPPVPSAPPARELFGADCDTVIEASQVTAYCHNSFPRTDLVRLHVECDRWWDVDGDGAAVAVGPAGRVELSGRCWKEVRSAWVSHEPG</sequence>
<name>A0ABQ3EDY1_9ACTN</name>
<dbReference type="Proteomes" id="UP000642673">
    <property type="component" value="Unassembled WGS sequence"/>
</dbReference>
<organism evidence="2 3">
    <name type="scientific">Streptomyces cirratus</name>
    <dbReference type="NCBI Taxonomy" id="68187"/>
    <lineage>
        <taxon>Bacteria</taxon>
        <taxon>Bacillati</taxon>
        <taxon>Actinomycetota</taxon>
        <taxon>Actinomycetes</taxon>
        <taxon>Kitasatosporales</taxon>
        <taxon>Streptomycetaceae</taxon>
        <taxon>Streptomyces</taxon>
    </lineage>
</organism>
<dbReference type="EMBL" id="BMVP01000001">
    <property type="protein sequence ID" value="GHB35077.1"/>
    <property type="molecule type" value="Genomic_DNA"/>
</dbReference>
<evidence type="ECO:0000313" key="3">
    <source>
        <dbReference type="Proteomes" id="UP000642673"/>
    </source>
</evidence>
<dbReference type="RefSeq" id="WP_190181912.1">
    <property type="nucleotide sequence ID" value="NZ_BMVP01000001.1"/>
</dbReference>
<comment type="caution">
    <text evidence="2">The sequence shown here is derived from an EMBL/GenBank/DDBJ whole genome shotgun (WGS) entry which is preliminary data.</text>
</comment>
<evidence type="ECO:0008006" key="4">
    <source>
        <dbReference type="Google" id="ProtNLM"/>
    </source>
</evidence>